<dbReference type="SUPFAM" id="SSF48264">
    <property type="entry name" value="Cytochrome P450"/>
    <property type="match status" value="1"/>
</dbReference>
<organism evidence="3 4">
    <name type="scientific">Luedemannella helvata</name>
    <dbReference type="NCBI Taxonomy" id="349315"/>
    <lineage>
        <taxon>Bacteria</taxon>
        <taxon>Bacillati</taxon>
        <taxon>Actinomycetota</taxon>
        <taxon>Actinomycetes</taxon>
        <taxon>Micromonosporales</taxon>
        <taxon>Micromonosporaceae</taxon>
        <taxon>Luedemannella</taxon>
    </lineage>
</organism>
<dbReference type="EMBL" id="BAAALS010000023">
    <property type="protein sequence ID" value="GAA1767227.1"/>
    <property type="molecule type" value="Genomic_DNA"/>
</dbReference>
<dbReference type="PRINTS" id="PR00385">
    <property type="entry name" value="P450"/>
</dbReference>
<keyword evidence="2" id="KW-0479">Metal-binding</keyword>
<dbReference type="InterPro" id="IPR017972">
    <property type="entry name" value="Cyt_P450_CS"/>
</dbReference>
<reference evidence="4" key="1">
    <citation type="journal article" date="2019" name="Int. J. Syst. Evol. Microbiol.">
        <title>The Global Catalogue of Microorganisms (GCM) 10K type strain sequencing project: providing services to taxonomists for standard genome sequencing and annotation.</title>
        <authorList>
            <consortium name="The Broad Institute Genomics Platform"/>
            <consortium name="The Broad Institute Genome Sequencing Center for Infectious Disease"/>
            <person name="Wu L."/>
            <person name="Ma J."/>
        </authorList>
    </citation>
    <scope>NUCLEOTIDE SEQUENCE [LARGE SCALE GENOMIC DNA]</scope>
    <source>
        <strain evidence="4">JCM 13249</strain>
    </source>
</reference>
<protein>
    <recommendedName>
        <fullName evidence="5">Cytochrome P450</fullName>
    </recommendedName>
</protein>
<evidence type="ECO:0000256" key="2">
    <source>
        <dbReference type="RuleBase" id="RU000461"/>
    </source>
</evidence>
<accession>A0ABP4X491</accession>
<evidence type="ECO:0000313" key="3">
    <source>
        <dbReference type="EMBL" id="GAA1767227.1"/>
    </source>
</evidence>
<comment type="caution">
    <text evidence="3">The sequence shown here is derived from an EMBL/GenBank/DDBJ whole genome shotgun (WGS) entry which is preliminary data.</text>
</comment>
<dbReference type="Pfam" id="PF00067">
    <property type="entry name" value="p450"/>
    <property type="match status" value="1"/>
</dbReference>
<evidence type="ECO:0000313" key="4">
    <source>
        <dbReference type="Proteomes" id="UP001500655"/>
    </source>
</evidence>
<dbReference type="InterPro" id="IPR001128">
    <property type="entry name" value="Cyt_P450"/>
</dbReference>
<dbReference type="InterPro" id="IPR036396">
    <property type="entry name" value="Cyt_P450_sf"/>
</dbReference>
<comment type="similarity">
    <text evidence="1 2">Belongs to the cytochrome P450 family.</text>
</comment>
<evidence type="ECO:0000256" key="1">
    <source>
        <dbReference type="ARBA" id="ARBA00010617"/>
    </source>
</evidence>
<dbReference type="PRINTS" id="PR00359">
    <property type="entry name" value="BP450"/>
</dbReference>
<sequence>MAGARRAGSSATFWLLLVVAGNETTRHLIANSLLALAERPALRRLADDGATHPAAVEDLLRWVSPVTQFRRTATRDTELAGRPIAAGDKVVLYYAAANRDPAVFTDPDVLDAAREANPHLAFGIGPHFCLGSHLVRLEARALLAALRPALRLRGAPVRLESSFVNRLKALPLRLAG</sequence>
<keyword evidence="4" id="KW-1185">Reference proteome</keyword>
<dbReference type="RefSeq" id="WP_344084905.1">
    <property type="nucleotide sequence ID" value="NZ_BAAALS010000023.1"/>
</dbReference>
<dbReference type="PANTHER" id="PTHR46696">
    <property type="entry name" value="P450, PUTATIVE (EUROFUNG)-RELATED"/>
    <property type="match status" value="1"/>
</dbReference>
<dbReference type="InterPro" id="IPR002397">
    <property type="entry name" value="Cyt_P450_B"/>
</dbReference>
<evidence type="ECO:0008006" key="5">
    <source>
        <dbReference type="Google" id="ProtNLM"/>
    </source>
</evidence>
<name>A0ABP4X491_9ACTN</name>
<keyword evidence="2" id="KW-0408">Iron</keyword>
<dbReference type="Gene3D" id="1.10.630.10">
    <property type="entry name" value="Cytochrome P450"/>
    <property type="match status" value="1"/>
</dbReference>
<proteinExistence type="inferred from homology"/>
<dbReference type="PROSITE" id="PS00086">
    <property type="entry name" value="CYTOCHROME_P450"/>
    <property type="match status" value="1"/>
</dbReference>
<dbReference type="PANTHER" id="PTHR46696:SF4">
    <property type="entry name" value="BIOTIN BIOSYNTHESIS CYTOCHROME P450"/>
    <property type="match status" value="1"/>
</dbReference>
<keyword evidence="2" id="KW-0349">Heme</keyword>
<dbReference type="Proteomes" id="UP001500655">
    <property type="component" value="Unassembled WGS sequence"/>
</dbReference>
<gene>
    <name evidence="3" type="ORF">GCM10009681_42900</name>
</gene>
<keyword evidence="2" id="KW-0560">Oxidoreductase</keyword>
<keyword evidence="2" id="KW-0503">Monooxygenase</keyword>